<evidence type="ECO:0000256" key="2">
    <source>
        <dbReference type="SAM" id="SignalP"/>
    </source>
</evidence>
<feature type="region of interest" description="Disordered" evidence="1">
    <location>
        <begin position="26"/>
        <end position="72"/>
    </location>
</feature>
<dbReference type="EMBL" id="ABYQ02000006">
    <property type="protein sequence ID" value="EFQ80787.1"/>
    <property type="molecule type" value="Genomic_DNA"/>
</dbReference>
<comment type="caution">
    <text evidence="3">The sequence shown here is derived from an EMBL/GenBank/DDBJ whole genome shotgun (WGS) entry which is preliminary data.</text>
</comment>
<dbReference type="eggNOG" id="ENOG5031IWJ">
    <property type="taxonomic scope" value="Bacteria"/>
</dbReference>
<evidence type="ECO:0000313" key="3">
    <source>
        <dbReference type="EMBL" id="EFQ80787.1"/>
    </source>
</evidence>
<protein>
    <submittedName>
        <fullName evidence="3">Uncharacterized protein</fullName>
    </submittedName>
</protein>
<evidence type="ECO:0000256" key="1">
    <source>
        <dbReference type="SAM" id="MobiDB-lite"/>
    </source>
</evidence>
<feature type="signal peptide" evidence="2">
    <location>
        <begin position="1"/>
        <end position="26"/>
    </location>
</feature>
<organism evidence="3 4">
    <name type="scientific">Corynebacterium pseudogenitalium ATCC 33035</name>
    <dbReference type="NCBI Taxonomy" id="525264"/>
    <lineage>
        <taxon>Bacteria</taxon>
        <taxon>Bacillati</taxon>
        <taxon>Actinomycetota</taxon>
        <taxon>Actinomycetes</taxon>
        <taxon>Mycobacteriales</taxon>
        <taxon>Corynebacteriaceae</taxon>
        <taxon>Corynebacterium</taxon>
    </lineage>
</organism>
<keyword evidence="4" id="KW-1185">Reference proteome</keyword>
<gene>
    <name evidence="3" type="ORF">HMPREF0305_10928</name>
</gene>
<keyword evidence="2" id="KW-0732">Signal</keyword>
<dbReference type="AlphaFoldDB" id="E2S326"/>
<dbReference type="HOGENOM" id="CLU_905254_0_0_11"/>
<feature type="chain" id="PRO_5003163996" evidence="2">
    <location>
        <begin position="27"/>
        <end position="310"/>
    </location>
</feature>
<evidence type="ECO:0000313" key="4">
    <source>
        <dbReference type="Proteomes" id="UP000003020"/>
    </source>
</evidence>
<accession>E2S326</accession>
<proteinExistence type="predicted"/>
<sequence length="310" mass="33708">MQDMKRILPILALPVLAVGLASCSSADGNEEAPQFRPQMTESTAASSAEASSPETTAEETTESDKKVDDSGLTMRSAEDFLAKGPEYAQSKAWGVKSPDEKVWCSFNELSEGPWCTVQFADPPLMPDPNQPQWEANMVSFKKGEGFFPSGVVDPGDLTPPKQLKAGEKVEIEGATFEAPNSDEFTVTAKGHYFTVKDNGQYFSDTFLPKPDSNGNGKIGTICGQIDTQWGRKNVYVQVDGTNCTKAMQIVDSYVNHDFKPEEVNTRGSLVVDGWECDVSAPKFLDDSKPENRLPKCVDSSGSGRVVLLDI</sequence>
<dbReference type="Proteomes" id="UP000003020">
    <property type="component" value="Unassembled WGS sequence"/>
</dbReference>
<name>E2S326_9CORY</name>
<dbReference type="PROSITE" id="PS51257">
    <property type="entry name" value="PROKAR_LIPOPROTEIN"/>
    <property type="match status" value="1"/>
</dbReference>
<feature type="compositionally biased region" description="Low complexity" evidence="1">
    <location>
        <begin position="40"/>
        <end position="55"/>
    </location>
</feature>
<reference evidence="3 4" key="1">
    <citation type="submission" date="2010-08" db="EMBL/GenBank/DDBJ databases">
        <authorList>
            <person name="Muzny D."/>
            <person name="Qin X."/>
            <person name="Buhay C."/>
            <person name="Dugan-Rocha S."/>
            <person name="Ding Y."/>
            <person name="Chen G."/>
            <person name="Hawes A."/>
            <person name="Holder M."/>
            <person name="Jhangiani S."/>
            <person name="Johnson A."/>
            <person name="Khan Z."/>
            <person name="Li Z."/>
            <person name="Liu W."/>
            <person name="Liu X."/>
            <person name="Perez L."/>
            <person name="Shen H."/>
            <person name="Wang Q."/>
            <person name="Watt J."/>
            <person name="Xi L."/>
            <person name="Xin Y."/>
            <person name="Zhou J."/>
            <person name="Deng J."/>
            <person name="Jiang H."/>
            <person name="Liu Y."/>
            <person name="Qu J."/>
            <person name="Song X.-Z."/>
            <person name="Zhang L."/>
            <person name="Villasana D."/>
            <person name="Johnson A."/>
            <person name="Liu J."/>
            <person name="Liyanage D."/>
            <person name="Lorensuhewa L."/>
            <person name="Robinson T."/>
            <person name="Song A."/>
            <person name="Song B.-B."/>
            <person name="Dinh H."/>
            <person name="Thornton R."/>
            <person name="Coyle M."/>
            <person name="Francisco L."/>
            <person name="Jackson L."/>
            <person name="Javaid M."/>
            <person name="Korchina V."/>
            <person name="Kovar C."/>
            <person name="Mata R."/>
            <person name="Mathew T."/>
            <person name="Ngo R."/>
            <person name="Nguyen L."/>
            <person name="Nguyen N."/>
            <person name="Okwuonu G."/>
            <person name="Ongeri F."/>
            <person name="Pham C."/>
            <person name="Simmons D."/>
            <person name="Wilczek-Boney K."/>
            <person name="Hale W."/>
            <person name="Jakkamsetti A."/>
            <person name="Pham P."/>
            <person name="Ruth R."/>
            <person name="San Lucas F."/>
            <person name="Warren J."/>
            <person name="Zhang J."/>
            <person name="Zhao Z."/>
            <person name="Zhou C."/>
            <person name="Zhu D."/>
            <person name="Lee S."/>
            <person name="Bess C."/>
            <person name="Blankenburg K."/>
            <person name="Forbes L."/>
            <person name="Fu Q."/>
            <person name="Gubbala S."/>
            <person name="Hirani K."/>
            <person name="Jayaseelan J.C."/>
            <person name="Lara F."/>
            <person name="Munidasa M."/>
            <person name="Palculict T."/>
            <person name="Patil S."/>
            <person name="Pu L.-L."/>
            <person name="Saada N."/>
            <person name="Tang L."/>
            <person name="Weissenberger G."/>
            <person name="Zhu Y."/>
            <person name="Hemphill L."/>
            <person name="Shang Y."/>
            <person name="Youmans B."/>
            <person name="Ayvaz T."/>
            <person name="Ross M."/>
            <person name="Santibanez J."/>
            <person name="Aqrawi P."/>
            <person name="Gross S."/>
            <person name="Joshi V."/>
            <person name="Fowler G."/>
            <person name="Nazareth L."/>
            <person name="Reid J."/>
            <person name="Worley K."/>
            <person name="Petrosino J."/>
            <person name="Highlander S."/>
            <person name="Gibbs R."/>
        </authorList>
    </citation>
    <scope>NUCLEOTIDE SEQUENCE [LARGE SCALE GENOMIC DNA]</scope>
    <source>
        <strain evidence="3 4">ATCC 33035</strain>
    </source>
</reference>